<evidence type="ECO:0000256" key="1">
    <source>
        <dbReference type="SAM" id="Phobius"/>
    </source>
</evidence>
<proteinExistence type="predicted"/>
<dbReference type="AlphaFoldDB" id="A0A9E9LCN0"/>
<sequence length="108" mass="12364">MWIIRTYIGTFRKFDDFGGRANRAEFRNFGIVPFVIQLCFPVIGALSPVGYLFENVFSLVPLVPAVSLVVRRLHDTGTNGWLVLPGLVPFLNFLVLYLLFFLLQRSIR</sequence>
<dbReference type="PANTHER" id="PTHR34980:SF2">
    <property type="entry name" value="INNER MEMBRANE PROTEIN YHAH-RELATED"/>
    <property type="match status" value="1"/>
</dbReference>
<gene>
    <name evidence="2" type="ORF">NB646_06825</name>
</gene>
<accession>A0A9E9LCN0</accession>
<name>A0A9E9LCN0_9BURK</name>
<dbReference type="GO" id="GO:0005886">
    <property type="term" value="C:plasma membrane"/>
    <property type="evidence" value="ECO:0007669"/>
    <property type="project" value="TreeGrafter"/>
</dbReference>
<feature type="transmembrane region" description="Helical" evidence="1">
    <location>
        <begin position="81"/>
        <end position="103"/>
    </location>
</feature>
<keyword evidence="1" id="KW-0812">Transmembrane</keyword>
<dbReference type="Pfam" id="PF05656">
    <property type="entry name" value="DUF805"/>
    <property type="match status" value="1"/>
</dbReference>
<evidence type="ECO:0000313" key="2">
    <source>
        <dbReference type="EMBL" id="WAV90580.1"/>
    </source>
</evidence>
<dbReference type="Proteomes" id="UP001164819">
    <property type="component" value="Chromosome"/>
</dbReference>
<keyword evidence="1" id="KW-1133">Transmembrane helix</keyword>
<dbReference type="EMBL" id="CP098251">
    <property type="protein sequence ID" value="WAV90580.1"/>
    <property type="molecule type" value="Genomic_DNA"/>
</dbReference>
<dbReference type="InterPro" id="IPR008523">
    <property type="entry name" value="DUF805"/>
</dbReference>
<reference evidence="2" key="1">
    <citation type="journal article" date="2022" name="Front. Microbiol.">
        <title>New perspectives on an old grouping: The genomic and phenotypic variability of Oxalobacter formigenes and the implications for calcium oxalate stone prevention.</title>
        <authorList>
            <person name="Chmiel J.A."/>
            <person name="Carr C."/>
            <person name="Stuivenberg G.A."/>
            <person name="Venema R."/>
            <person name="Chanyi R.M."/>
            <person name="Al K.F."/>
            <person name="Giguere D."/>
            <person name="Say H."/>
            <person name="Akouris P.P."/>
            <person name="Dominguez Romero S.A."/>
            <person name="Kwong A."/>
            <person name="Tai V."/>
            <person name="Koval S.F."/>
            <person name="Razvi H."/>
            <person name="Bjazevic J."/>
            <person name="Burton J.P."/>
        </authorList>
    </citation>
    <scope>NUCLEOTIDE SEQUENCE</scope>
    <source>
        <strain evidence="2">OxK</strain>
    </source>
</reference>
<keyword evidence="1" id="KW-0472">Membrane</keyword>
<feature type="transmembrane region" description="Helical" evidence="1">
    <location>
        <begin position="29"/>
        <end position="53"/>
    </location>
</feature>
<protein>
    <submittedName>
        <fullName evidence="2">DUF805 domain-containing protein</fullName>
    </submittedName>
</protein>
<dbReference type="PANTHER" id="PTHR34980">
    <property type="entry name" value="INNER MEMBRANE PROTEIN-RELATED-RELATED"/>
    <property type="match status" value="1"/>
</dbReference>
<dbReference type="RefSeq" id="WP_269315610.1">
    <property type="nucleotide sequence ID" value="NZ_CP098251.1"/>
</dbReference>
<organism evidence="2">
    <name type="scientific">Oxalobacter aliiformigenes</name>
    <dbReference type="NCBI Taxonomy" id="2946593"/>
    <lineage>
        <taxon>Bacteria</taxon>
        <taxon>Pseudomonadati</taxon>
        <taxon>Pseudomonadota</taxon>
        <taxon>Betaproteobacteria</taxon>
        <taxon>Burkholderiales</taxon>
        <taxon>Oxalobacteraceae</taxon>
        <taxon>Oxalobacter</taxon>
    </lineage>
</organism>